<dbReference type="EMBL" id="JBFXLS010000079">
    <property type="protein sequence ID" value="KAL2819026.1"/>
    <property type="molecule type" value="Genomic_DNA"/>
</dbReference>
<proteinExistence type="predicted"/>
<comment type="caution">
    <text evidence="2">The sequence shown here is derived from an EMBL/GenBank/DDBJ whole genome shotgun (WGS) entry which is preliminary data.</text>
</comment>
<feature type="signal peptide" evidence="1">
    <location>
        <begin position="1"/>
        <end position="18"/>
    </location>
</feature>
<name>A0ABR4HUF1_9EURO</name>
<reference evidence="2 3" key="1">
    <citation type="submission" date="2024-07" db="EMBL/GenBank/DDBJ databases">
        <title>Section-level genome sequencing and comparative genomics of Aspergillus sections Usti and Cavernicolus.</title>
        <authorList>
            <consortium name="Lawrence Berkeley National Laboratory"/>
            <person name="Nybo J.L."/>
            <person name="Vesth T.C."/>
            <person name="Theobald S."/>
            <person name="Frisvad J.C."/>
            <person name="Larsen T.O."/>
            <person name="Kjaerboelling I."/>
            <person name="Rothschild-Mancinelli K."/>
            <person name="Lyhne E.K."/>
            <person name="Kogle M.E."/>
            <person name="Barry K."/>
            <person name="Clum A."/>
            <person name="Na H."/>
            <person name="Ledsgaard L."/>
            <person name="Lin J."/>
            <person name="Lipzen A."/>
            <person name="Kuo A."/>
            <person name="Riley R."/>
            <person name="Mondo S."/>
            <person name="LaButti K."/>
            <person name="Haridas S."/>
            <person name="Pangalinan J."/>
            <person name="Salamov A.A."/>
            <person name="Simmons B.A."/>
            <person name="Magnuson J.K."/>
            <person name="Chen J."/>
            <person name="Drula E."/>
            <person name="Henrissat B."/>
            <person name="Wiebenga A."/>
            <person name="Lubbers R.J."/>
            <person name="Gomes A.C."/>
            <person name="Makela M.R."/>
            <person name="Stajich J."/>
            <person name="Grigoriev I.V."/>
            <person name="Mortensen U.H."/>
            <person name="De vries R.P."/>
            <person name="Baker S.E."/>
            <person name="Andersen M.R."/>
        </authorList>
    </citation>
    <scope>NUCLEOTIDE SEQUENCE [LARGE SCALE GENOMIC DNA]</scope>
    <source>
        <strain evidence="2 3">CBS 600.67</strain>
    </source>
</reference>
<keyword evidence="3" id="KW-1185">Reference proteome</keyword>
<accession>A0ABR4HUF1</accession>
<gene>
    <name evidence="2" type="ORF">BDW59DRAFT_165186</name>
</gene>
<evidence type="ECO:0000256" key="1">
    <source>
        <dbReference type="SAM" id="SignalP"/>
    </source>
</evidence>
<organism evidence="2 3">
    <name type="scientific">Aspergillus cavernicola</name>
    <dbReference type="NCBI Taxonomy" id="176166"/>
    <lineage>
        <taxon>Eukaryota</taxon>
        <taxon>Fungi</taxon>
        <taxon>Dikarya</taxon>
        <taxon>Ascomycota</taxon>
        <taxon>Pezizomycotina</taxon>
        <taxon>Eurotiomycetes</taxon>
        <taxon>Eurotiomycetidae</taxon>
        <taxon>Eurotiales</taxon>
        <taxon>Aspergillaceae</taxon>
        <taxon>Aspergillus</taxon>
        <taxon>Aspergillus subgen. Nidulantes</taxon>
    </lineage>
</organism>
<dbReference type="Proteomes" id="UP001610335">
    <property type="component" value="Unassembled WGS sequence"/>
</dbReference>
<evidence type="ECO:0000313" key="2">
    <source>
        <dbReference type="EMBL" id="KAL2819026.1"/>
    </source>
</evidence>
<keyword evidence="1" id="KW-0732">Signal</keyword>
<feature type="chain" id="PRO_5046106839" evidence="1">
    <location>
        <begin position="19"/>
        <end position="155"/>
    </location>
</feature>
<protein>
    <submittedName>
        <fullName evidence="2">Uncharacterized protein</fullName>
    </submittedName>
</protein>
<sequence length="155" mass="16442">MTIALLLLTAAFASVATAQQRMEYICETSDGSPYLHNINELIDNLRADDKSPPVCNFATNGCGETVRQWSGEGGAVFMVCGSAMRCSASPQGLGCSGYGCNGRPVKGLANYLEDIRDECKGKDSNGDERAGGSVRFVFESDGRLVSELKLFSAPG</sequence>
<evidence type="ECO:0000313" key="3">
    <source>
        <dbReference type="Proteomes" id="UP001610335"/>
    </source>
</evidence>